<name>A0A7J7KLI7_BUGNE</name>
<evidence type="ECO:0000313" key="2">
    <source>
        <dbReference type="EMBL" id="KAF6038994.1"/>
    </source>
</evidence>
<proteinExistence type="predicted"/>
<reference evidence="2" key="1">
    <citation type="submission" date="2020-06" db="EMBL/GenBank/DDBJ databases">
        <title>Draft genome of Bugula neritina, a colonial animal packing powerful symbionts and potential medicines.</title>
        <authorList>
            <person name="Rayko M."/>
        </authorList>
    </citation>
    <scope>NUCLEOTIDE SEQUENCE [LARGE SCALE GENOMIC DNA]</scope>
    <source>
        <strain evidence="2">Kwan_BN1</strain>
    </source>
</reference>
<evidence type="ECO:0000256" key="1">
    <source>
        <dbReference type="SAM" id="MobiDB-lite"/>
    </source>
</evidence>
<gene>
    <name evidence="2" type="ORF">EB796_002694</name>
</gene>
<accession>A0A7J7KLI7</accession>
<dbReference type="Proteomes" id="UP000593567">
    <property type="component" value="Unassembled WGS sequence"/>
</dbReference>
<comment type="caution">
    <text evidence="2">The sequence shown here is derived from an EMBL/GenBank/DDBJ whole genome shotgun (WGS) entry which is preliminary data.</text>
</comment>
<dbReference type="EMBL" id="VXIV02000319">
    <property type="protein sequence ID" value="KAF6038994.1"/>
    <property type="molecule type" value="Genomic_DNA"/>
</dbReference>
<feature type="region of interest" description="Disordered" evidence="1">
    <location>
        <begin position="1"/>
        <end position="39"/>
    </location>
</feature>
<organism evidence="2 3">
    <name type="scientific">Bugula neritina</name>
    <name type="common">Brown bryozoan</name>
    <name type="synonym">Sertularia neritina</name>
    <dbReference type="NCBI Taxonomy" id="10212"/>
    <lineage>
        <taxon>Eukaryota</taxon>
        <taxon>Metazoa</taxon>
        <taxon>Spiralia</taxon>
        <taxon>Lophotrochozoa</taxon>
        <taxon>Bryozoa</taxon>
        <taxon>Gymnolaemata</taxon>
        <taxon>Cheilostomatida</taxon>
        <taxon>Flustrina</taxon>
        <taxon>Buguloidea</taxon>
        <taxon>Bugulidae</taxon>
        <taxon>Bugula</taxon>
    </lineage>
</organism>
<sequence length="73" mass="7956">MSSGDSHSQCSQSRTRVSSESQEKTSSESKAASSGSALPTCKESFRVAQELAVPEVIYERAEVEEVTIYEHKS</sequence>
<evidence type="ECO:0000313" key="3">
    <source>
        <dbReference type="Proteomes" id="UP000593567"/>
    </source>
</evidence>
<keyword evidence="3" id="KW-1185">Reference proteome</keyword>
<protein>
    <submittedName>
        <fullName evidence="2">Uncharacterized protein</fullName>
    </submittedName>
</protein>
<dbReference type="AlphaFoldDB" id="A0A7J7KLI7"/>
<feature type="compositionally biased region" description="Low complexity" evidence="1">
    <location>
        <begin position="28"/>
        <end position="37"/>
    </location>
</feature>
<feature type="compositionally biased region" description="Low complexity" evidence="1">
    <location>
        <begin position="1"/>
        <end position="13"/>
    </location>
</feature>